<dbReference type="GO" id="GO:0032259">
    <property type="term" value="P:methylation"/>
    <property type="evidence" value="ECO:0007669"/>
    <property type="project" value="UniProtKB-KW"/>
</dbReference>
<comment type="caution">
    <text evidence="1">The sequence shown here is derived from an EMBL/GenBank/DDBJ whole genome shotgun (WGS) entry which is preliminary data.</text>
</comment>
<dbReference type="SUPFAM" id="SSF53335">
    <property type="entry name" value="S-adenosyl-L-methionine-dependent methyltransferases"/>
    <property type="match status" value="1"/>
</dbReference>
<evidence type="ECO:0000313" key="1">
    <source>
        <dbReference type="EMBL" id="HAC6544522.1"/>
    </source>
</evidence>
<dbReference type="GO" id="GO:0008168">
    <property type="term" value="F:methyltransferase activity"/>
    <property type="evidence" value="ECO:0007669"/>
    <property type="project" value="UniProtKB-KW"/>
</dbReference>
<gene>
    <name evidence="1" type="ORF">G0B47_25590</name>
    <name evidence="2" type="ORF">GND67_003751</name>
</gene>
<protein>
    <submittedName>
        <fullName evidence="2">Class I SAM-dependent methyltransferase</fullName>
    </submittedName>
</protein>
<reference evidence="1" key="1">
    <citation type="journal article" date="2018" name="Genome Biol.">
        <title>SKESA: strategic k-mer extension for scrupulous assemblies.</title>
        <authorList>
            <person name="Souvorov A."/>
            <person name="Agarwala R."/>
            <person name="Lipman D.J."/>
        </authorList>
    </citation>
    <scope>NUCLEOTIDE SEQUENCE</scope>
    <source>
        <strain evidence="1">3749-68</strain>
        <strain evidence="2">5202-64</strain>
    </source>
</reference>
<dbReference type="Gene3D" id="3.40.50.150">
    <property type="entry name" value="Vaccinia Virus protein VP39"/>
    <property type="match status" value="1"/>
</dbReference>
<name>A0A701UZU3_SALER</name>
<evidence type="ECO:0000313" key="2">
    <source>
        <dbReference type="EMBL" id="HAE3251874.1"/>
    </source>
</evidence>
<accession>A0A701UZU3</accession>
<dbReference type="EMBL" id="DAAMGE010000063">
    <property type="protein sequence ID" value="HAC6544522.1"/>
    <property type="molecule type" value="Genomic_DNA"/>
</dbReference>
<sequence>MTISGSAAQRLSGLQFINGVDEEQHLGGNIAEGDPRTYAPSVWDYVIKRFAVKSALDIGSGLGYAANYFYNAGVQTLAVEGFPFNVNHSIYPALHQDITQKPILCKVDLVHCQEVVEHIEEAFLENLLSSLTCGRFILMTHAVPGQGGHHHVNEQPMEYWINHLRRYSCGLLEEDTMRIRHLAANDGAIYLAQSGLLFANRNRI</sequence>
<organism evidence="1">
    <name type="scientific">Salmonella enterica subsp. salamae serovar 48:d:z6</name>
    <dbReference type="NCBI Taxonomy" id="1151170"/>
    <lineage>
        <taxon>Bacteria</taxon>
        <taxon>Pseudomonadati</taxon>
        <taxon>Pseudomonadota</taxon>
        <taxon>Gammaproteobacteria</taxon>
        <taxon>Enterobacterales</taxon>
        <taxon>Enterobacteriaceae</taxon>
        <taxon>Salmonella</taxon>
    </lineage>
</organism>
<proteinExistence type="predicted"/>
<dbReference type="AlphaFoldDB" id="A0A701UZU3"/>
<dbReference type="EMBL" id="DAARNL010000026">
    <property type="protein sequence ID" value="HAE3251874.1"/>
    <property type="molecule type" value="Genomic_DNA"/>
</dbReference>
<dbReference type="InterPro" id="IPR029063">
    <property type="entry name" value="SAM-dependent_MTases_sf"/>
</dbReference>
<reference evidence="1" key="2">
    <citation type="submission" date="2018-07" db="EMBL/GenBank/DDBJ databases">
        <authorList>
            <consortium name="NCBI Pathogen Detection Project"/>
        </authorList>
    </citation>
    <scope>NUCLEOTIDE SEQUENCE</scope>
    <source>
        <strain evidence="1">3749-68</strain>
        <strain evidence="2">5202-64</strain>
    </source>
</reference>
<keyword evidence="2" id="KW-0808">Transferase</keyword>
<keyword evidence="2" id="KW-0489">Methyltransferase</keyword>